<accession>A0A3Q0DT80</accession>
<dbReference type="FunFam" id="1.10.533.10:FF:000067">
    <property type="entry name" value="NLR family pyrin domain containing 2"/>
    <property type="match status" value="1"/>
</dbReference>
<comment type="subcellular location">
    <subcellularLocation>
        <location evidence="1">Cytoplasm</location>
    </subcellularLocation>
</comment>
<sequence length="133" mass="15209">MASSAPLDFDLLNLLEQLNQDELSTFKALVRTLALQNELQQVSPVELDQAGGKQLAEILTTRCPRDWVEVVAIQVFVKMNRAELSERVKDQLRERALKSLQANKPPSSGMTWTEKPPREDLEEILQRLEEREP</sequence>
<feature type="non-terminal residue" evidence="7">
    <location>
        <position position="133"/>
    </location>
</feature>
<dbReference type="InterPro" id="IPR004020">
    <property type="entry name" value="DAPIN"/>
</dbReference>
<feature type="domain" description="Pyrin" evidence="5">
    <location>
        <begin position="1"/>
        <end position="98"/>
    </location>
</feature>
<feature type="region of interest" description="Disordered" evidence="4">
    <location>
        <begin position="97"/>
        <end position="133"/>
    </location>
</feature>
<evidence type="ECO:0000256" key="4">
    <source>
        <dbReference type="SAM" id="MobiDB-lite"/>
    </source>
</evidence>
<proteinExistence type="predicted"/>
<dbReference type="GO" id="GO:0032651">
    <property type="term" value="P:regulation of interleukin-1 beta production"/>
    <property type="evidence" value="ECO:0007669"/>
    <property type="project" value="UniProtKB-ARBA"/>
</dbReference>
<dbReference type="Proteomes" id="UP000189704">
    <property type="component" value="Unplaced"/>
</dbReference>
<dbReference type="SMART" id="SM01289">
    <property type="entry name" value="PYRIN"/>
    <property type="match status" value="1"/>
</dbReference>
<keyword evidence="6" id="KW-1185">Reference proteome</keyword>
<dbReference type="InterPro" id="IPR011029">
    <property type="entry name" value="DEATH-like_dom_sf"/>
</dbReference>
<evidence type="ECO:0000313" key="6">
    <source>
        <dbReference type="Proteomes" id="UP000189704"/>
    </source>
</evidence>
<dbReference type="Pfam" id="PF02758">
    <property type="entry name" value="PYRIN"/>
    <property type="match status" value="1"/>
</dbReference>
<dbReference type="PROSITE" id="PS50824">
    <property type="entry name" value="DAPIN"/>
    <property type="match status" value="1"/>
</dbReference>
<dbReference type="GeneID" id="110594955"/>
<dbReference type="Gene3D" id="1.10.533.10">
    <property type="entry name" value="Death Domain, Fas"/>
    <property type="match status" value="1"/>
</dbReference>
<feature type="compositionally biased region" description="Polar residues" evidence="4">
    <location>
        <begin position="100"/>
        <end position="111"/>
    </location>
</feature>
<gene>
    <name evidence="7" type="primary">PYDC2</name>
</gene>
<evidence type="ECO:0000259" key="5">
    <source>
        <dbReference type="PROSITE" id="PS50824"/>
    </source>
</evidence>
<dbReference type="CTD" id="152138"/>
<dbReference type="GO" id="GO:0002376">
    <property type="term" value="P:immune system process"/>
    <property type="evidence" value="ECO:0007669"/>
    <property type="project" value="UniProtKB-KW"/>
</dbReference>
<dbReference type="KEGG" id="csyr:110594955"/>
<organism evidence="6 7">
    <name type="scientific">Carlito syrichta</name>
    <name type="common">Philippine tarsier</name>
    <name type="synonym">Tarsius syrichta</name>
    <dbReference type="NCBI Taxonomy" id="1868482"/>
    <lineage>
        <taxon>Eukaryota</taxon>
        <taxon>Metazoa</taxon>
        <taxon>Chordata</taxon>
        <taxon>Craniata</taxon>
        <taxon>Vertebrata</taxon>
        <taxon>Euteleostomi</taxon>
        <taxon>Mammalia</taxon>
        <taxon>Eutheria</taxon>
        <taxon>Euarchontoglires</taxon>
        <taxon>Primates</taxon>
        <taxon>Haplorrhini</taxon>
        <taxon>Tarsiiformes</taxon>
        <taxon>Tarsiidae</taxon>
        <taxon>Carlito</taxon>
    </lineage>
</organism>
<dbReference type="SUPFAM" id="SSF47986">
    <property type="entry name" value="DEATH domain"/>
    <property type="match status" value="1"/>
</dbReference>
<dbReference type="GO" id="GO:1901223">
    <property type="term" value="P:negative regulation of non-canonical NF-kappaB signal transduction"/>
    <property type="evidence" value="ECO:0007669"/>
    <property type="project" value="UniProtKB-ARBA"/>
</dbReference>
<evidence type="ECO:0000313" key="7">
    <source>
        <dbReference type="RefSeq" id="XP_021564988.1"/>
    </source>
</evidence>
<evidence type="ECO:0000256" key="2">
    <source>
        <dbReference type="ARBA" id="ARBA00022490"/>
    </source>
</evidence>
<keyword evidence="3" id="KW-0391">Immunity</keyword>
<dbReference type="OrthoDB" id="9479775at2759"/>
<name>A0A3Q0DT80_CARSF</name>
<dbReference type="GO" id="GO:0005829">
    <property type="term" value="C:cytosol"/>
    <property type="evidence" value="ECO:0007669"/>
    <property type="project" value="UniProtKB-ARBA"/>
</dbReference>
<reference evidence="7" key="1">
    <citation type="submission" date="2025-08" db="UniProtKB">
        <authorList>
            <consortium name="RefSeq"/>
        </authorList>
    </citation>
    <scope>IDENTIFICATION</scope>
</reference>
<dbReference type="AlphaFoldDB" id="A0A3Q0DT80"/>
<evidence type="ECO:0000256" key="1">
    <source>
        <dbReference type="ARBA" id="ARBA00004496"/>
    </source>
</evidence>
<evidence type="ECO:0000256" key="3">
    <source>
        <dbReference type="ARBA" id="ARBA00022859"/>
    </source>
</evidence>
<keyword evidence="2" id="KW-0963">Cytoplasm</keyword>
<protein>
    <submittedName>
        <fullName evidence="7">Pyrin domain-containing protein 2</fullName>
    </submittedName>
</protein>
<feature type="compositionally biased region" description="Basic and acidic residues" evidence="4">
    <location>
        <begin position="115"/>
        <end position="133"/>
    </location>
</feature>
<dbReference type="RefSeq" id="XP_021564988.1">
    <property type="nucleotide sequence ID" value="XM_021709313.1"/>
</dbReference>